<proteinExistence type="predicted"/>
<keyword evidence="4" id="KW-1185">Reference proteome</keyword>
<reference evidence="3" key="1">
    <citation type="journal article" date="2023" name="Nat. Commun.">
        <title>Diploid and tetraploid genomes of Acorus and the evolution of monocots.</title>
        <authorList>
            <person name="Ma L."/>
            <person name="Liu K.W."/>
            <person name="Li Z."/>
            <person name="Hsiao Y.Y."/>
            <person name="Qi Y."/>
            <person name="Fu T."/>
            <person name="Tang G.D."/>
            <person name="Zhang D."/>
            <person name="Sun W.H."/>
            <person name="Liu D.K."/>
            <person name="Li Y."/>
            <person name="Chen G.Z."/>
            <person name="Liu X.D."/>
            <person name="Liao X.Y."/>
            <person name="Jiang Y.T."/>
            <person name="Yu X."/>
            <person name="Hao Y."/>
            <person name="Huang J."/>
            <person name="Zhao X.W."/>
            <person name="Ke S."/>
            <person name="Chen Y.Y."/>
            <person name="Wu W.L."/>
            <person name="Hsu J.L."/>
            <person name="Lin Y.F."/>
            <person name="Huang M.D."/>
            <person name="Li C.Y."/>
            <person name="Huang L."/>
            <person name="Wang Z.W."/>
            <person name="Zhao X."/>
            <person name="Zhong W.Y."/>
            <person name="Peng D.H."/>
            <person name="Ahmad S."/>
            <person name="Lan S."/>
            <person name="Zhang J.S."/>
            <person name="Tsai W.C."/>
            <person name="Van de Peer Y."/>
            <person name="Liu Z.J."/>
        </authorList>
    </citation>
    <scope>NUCLEOTIDE SEQUENCE</scope>
    <source>
        <strain evidence="3">CP</strain>
    </source>
</reference>
<dbReference type="EMBL" id="JAUJYO010000012">
    <property type="protein sequence ID" value="KAK1301614.1"/>
    <property type="molecule type" value="Genomic_DNA"/>
</dbReference>
<evidence type="ECO:0000313" key="3">
    <source>
        <dbReference type="EMBL" id="KAK1301614.1"/>
    </source>
</evidence>
<protein>
    <submittedName>
        <fullName evidence="3">Uncharacterized protein</fullName>
    </submittedName>
</protein>
<feature type="compositionally biased region" description="Basic and acidic residues" evidence="2">
    <location>
        <begin position="90"/>
        <end position="106"/>
    </location>
</feature>
<evidence type="ECO:0000313" key="4">
    <source>
        <dbReference type="Proteomes" id="UP001180020"/>
    </source>
</evidence>
<dbReference type="AlphaFoldDB" id="A0AAV9DLC2"/>
<sequence length="359" mass="38745">MDGEDERRGSWEIPELISTVRSSFLNDIERVQGMLVSREAKKDLQIERLADQLQSSEARCANLEVEVGILRHRCAEAEAEVAELGARTSRSRDENSLLKGSHKGEASDIQSTEIGVKKGNISTATQRAHPLSTHDGYTGVLKPKPELIVYIDDSDNKSNYNSKEVGNSNSNETTDVILDDAVKKNMDDKKRSDRFLSVSMRKRKSASKVIVSDSESDDGDISIDELVRKKNQKKIRGVKMEPAELSVKQYSREPMVYRDSIISVPITLCDGGGGHVGSGERCVQPVVGEGEGVGVAVLAVDGGVEAAAAGDAGAARDEDMLAASSSGDDNVDEVIERGVGVDDCDEADVGARKVKRAKV</sequence>
<gene>
    <name evidence="3" type="ORF">QJS10_CPB12g01158</name>
</gene>
<accession>A0AAV9DLC2</accession>
<name>A0AAV9DLC2_ACOCL</name>
<evidence type="ECO:0000256" key="1">
    <source>
        <dbReference type="SAM" id="Coils"/>
    </source>
</evidence>
<feature type="region of interest" description="Disordered" evidence="2">
    <location>
        <begin position="86"/>
        <end position="109"/>
    </location>
</feature>
<dbReference type="Proteomes" id="UP001180020">
    <property type="component" value="Unassembled WGS sequence"/>
</dbReference>
<evidence type="ECO:0000256" key="2">
    <source>
        <dbReference type="SAM" id="MobiDB-lite"/>
    </source>
</evidence>
<feature type="coiled-coil region" evidence="1">
    <location>
        <begin position="46"/>
        <end position="80"/>
    </location>
</feature>
<organism evidence="3 4">
    <name type="scientific">Acorus calamus</name>
    <name type="common">Sweet flag</name>
    <dbReference type="NCBI Taxonomy" id="4465"/>
    <lineage>
        <taxon>Eukaryota</taxon>
        <taxon>Viridiplantae</taxon>
        <taxon>Streptophyta</taxon>
        <taxon>Embryophyta</taxon>
        <taxon>Tracheophyta</taxon>
        <taxon>Spermatophyta</taxon>
        <taxon>Magnoliopsida</taxon>
        <taxon>Liliopsida</taxon>
        <taxon>Acoraceae</taxon>
        <taxon>Acorus</taxon>
    </lineage>
</organism>
<comment type="caution">
    <text evidence="3">The sequence shown here is derived from an EMBL/GenBank/DDBJ whole genome shotgun (WGS) entry which is preliminary data.</text>
</comment>
<keyword evidence="1" id="KW-0175">Coiled coil</keyword>
<reference evidence="3" key="2">
    <citation type="submission" date="2023-06" db="EMBL/GenBank/DDBJ databases">
        <authorList>
            <person name="Ma L."/>
            <person name="Liu K.-W."/>
            <person name="Li Z."/>
            <person name="Hsiao Y.-Y."/>
            <person name="Qi Y."/>
            <person name="Fu T."/>
            <person name="Tang G."/>
            <person name="Zhang D."/>
            <person name="Sun W.-H."/>
            <person name="Liu D.-K."/>
            <person name="Li Y."/>
            <person name="Chen G.-Z."/>
            <person name="Liu X.-D."/>
            <person name="Liao X.-Y."/>
            <person name="Jiang Y.-T."/>
            <person name="Yu X."/>
            <person name="Hao Y."/>
            <person name="Huang J."/>
            <person name="Zhao X.-W."/>
            <person name="Ke S."/>
            <person name="Chen Y.-Y."/>
            <person name="Wu W.-L."/>
            <person name="Hsu J.-L."/>
            <person name="Lin Y.-F."/>
            <person name="Huang M.-D."/>
            <person name="Li C.-Y."/>
            <person name="Huang L."/>
            <person name="Wang Z.-W."/>
            <person name="Zhao X."/>
            <person name="Zhong W.-Y."/>
            <person name="Peng D.-H."/>
            <person name="Ahmad S."/>
            <person name="Lan S."/>
            <person name="Zhang J.-S."/>
            <person name="Tsai W.-C."/>
            <person name="Van De Peer Y."/>
            <person name="Liu Z.-J."/>
        </authorList>
    </citation>
    <scope>NUCLEOTIDE SEQUENCE</scope>
    <source>
        <strain evidence="3">CP</strain>
        <tissue evidence="3">Leaves</tissue>
    </source>
</reference>